<organism evidence="10 11">
    <name type="scientific">Zingiber officinale</name>
    <name type="common">Ginger</name>
    <name type="synonym">Amomum zingiber</name>
    <dbReference type="NCBI Taxonomy" id="94328"/>
    <lineage>
        <taxon>Eukaryota</taxon>
        <taxon>Viridiplantae</taxon>
        <taxon>Streptophyta</taxon>
        <taxon>Embryophyta</taxon>
        <taxon>Tracheophyta</taxon>
        <taxon>Spermatophyta</taxon>
        <taxon>Magnoliopsida</taxon>
        <taxon>Liliopsida</taxon>
        <taxon>Zingiberales</taxon>
        <taxon>Zingiberaceae</taxon>
        <taxon>Zingiber</taxon>
    </lineage>
</organism>
<dbReference type="GO" id="GO:0015743">
    <property type="term" value="P:malate transport"/>
    <property type="evidence" value="ECO:0007669"/>
    <property type="project" value="InterPro"/>
</dbReference>
<keyword evidence="4 9" id="KW-0812">Transmembrane</keyword>
<feature type="transmembrane region" description="Helical" evidence="9">
    <location>
        <begin position="169"/>
        <end position="187"/>
    </location>
</feature>
<evidence type="ECO:0000256" key="5">
    <source>
        <dbReference type="ARBA" id="ARBA00022989"/>
    </source>
</evidence>
<comment type="subcellular location">
    <subcellularLocation>
        <location evidence="1">Membrane</location>
        <topology evidence="1">Multi-pass membrane protein</topology>
    </subcellularLocation>
</comment>
<name>A0A8J5I121_ZINOF</name>
<dbReference type="InterPro" id="IPR020966">
    <property type="entry name" value="ALMT"/>
</dbReference>
<evidence type="ECO:0000256" key="9">
    <source>
        <dbReference type="SAM" id="Phobius"/>
    </source>
</evidence>
<evidence type="ECO:0000256" key="4">
    <source>
        <dbReference type="ARBA" id="ARBA00022692"/>
    </source>
</evidence>
<evidence type="ECO:0000313" key="11">
    <source>
        <dbReference type="Proteomes" id="UP000734854"/>
    </source>
</evidence>
<evidence type="ECO:0000256" key="3">
    <source>
        <dbReference type="ARBA" id="ARBA00022448"/>
    </source>
</evidence>
<accession>A0A8J5I121</accession>
<dbReference type="Proteomes" id="UP000734854">
    <property type="component" value="Unassembled WGS sequence"/>
</dbReference>
<protein>
    <recommendedName>
        <fullName evidence="12">Aluminum-activated malate transporter 9</fullName>
    </recommendedName>
</protein>
<keyword evidence="6" id="KW-0406">Ion transport</keyword>
<keyword evidence="8" id="KW-0407">Ion channel</keyword>
<keyword evidence="11" id="KW-1185">Reference proteome</keyword>
<dbReference type="AlphaFoldDB" id="A0A8J5I121"/>
<reference evidence="10 11" key="1">
    <citation type="submission" date="2020-08" db="EMBL/GenBank/DDBJ databases">
        <title>Plant Genome Project.</title>
        <authorList>
            <person name="Zhang R.-G."/>
        </authorList>
    </citation>
    <scope>NUCLEOTIDE SEQUENCE [LARGE SCALE GENOMIC DNA]</scope>
    <source>
        <tissue evidence="10">Rhizome</tissue>
    </source>
</reference>
<evidence type="ECO:0000313" key="10">
    <source>
        <dbReference type="EMBL" id="KAG6525022.1"/>
    </source>
</evidence>
<feature type="transmembrane region" description="Helical" evidence="9">
    <location>
        <begin position="114"/>
        <end position="133"/>
    </location>
</feature>
<evidence type="ECO:0000256" key="6">
    <source>
        <dbReference type="ARBA" id="ARBA00023065"/>
    </source>
</evidence>
<comment type="similarity">
    <text evidence="2">Belongs to the aromatic acid exporter (TC 2.A.85) family.</text>
</comment>
<gene>
    <name evidence="10" type="ORF">ZIOFF_014974</name>
</gene>
<keyword evidence="5 9" id="KW-1133">Transmembrane helix</keyword>
<feature type="transmembrane region" description="Helical" evidence="9">
    <location>
        <begin position="58"/>
        <end position="76"/>
    </location>
</feature>
<sequence>MNGRQPCNKIITDVILSPNAVLPEFFVKNTTTASKRSSLLTKCVRDVLEFAKEDSNRVVFALKVGLAMLLVSLLILIRGPFDFFGTNILWSILTVGVMFEYTVGTTLYRGFNRAIGTLVAGIFAIFVIGLTIVGGPRGEPYVIAISIFLVGAATSFVKQWPSFVTYEYGFRVTLFTFCLIVISTYRLENPIRTAVERLYSISIGAAVAVGVNVLVFPAWAGEQLHDELVDGFYSVAESLEECGKSYFSGEGLDQTGVQCKMANEFPADLAHWKCRAMLNSSARMDSLEIWAKWEPPHGRFRHYYHTWSEYVKVAAVLRHCAYEVMALYGCLRSEIQAPSDLRITFQKEILEAVVDAAELLRSLAGDISNMKHSPQLDRLKRVHVSGDRLQRSLDLQFHLLLISQNSGPCPADTVPLAQPRWSYHEAMRKQNRRLFSWPSRGVDELEDDRGEGGPRMRAAESSASLSLATFALLLVEFVARLDHLVEAVDELAATAKFKQETSLI</sequence>
<dbReference type="OrthoDB" id="760725at2759"/>
<evidence type="ECO:0000256" key="1">
    <source>
        <dbReference type="ARBA" id="ARBA00004141"/>
    </source>
</evidence>
<dbReference type="PANTHER" id="PTHR31086">
    <property type="entry name" value="ALUMINUM-ACTIVATED MALATE TRANSPORTER 10"/>
    <property type="match status" value="1"/>
</dbReference>
<keyword evidence="7 9" id="KW-0472">Membrane</keyword>
<feature type="transmembrane region" description="Helical" evidence="9">
    <location>
        <begin position="88"/>
        <end position="108"/>
    </location>
</feature>
<dbReference type="GO" id="GO:0034220">
    <property type="term" value="P:monoatomic ion transmembrane transport"/>
    <property type="evidence" value="ECO:0007669"/>
    <property type="project" value="UniProtKB-KW"/>
</dbReference>
<comment type="caution">
    <text evidence="10">The sequence shown here is derived from an EMBL/GenBank/DDBJ whole genome shotgun (WGS) entry which is preliminary data.</text>
</comment>
<dbReference type="Pfam" id="PF11744">
    <property type="entry name" value="ALMT"/>
    <property type="match status" value="1"/>
</dbReference>
<dbReference type="GO" id="GO:0016020">
    <property type="term" value="C:membrane"/>
    <property type="evidence" value="ECO:0007669"/>
    <property type="project" value="UniProtKB-SubCell"/>
</dbReference>
<dbReference type="EMBL" id="JACMSC010000004">
    <property type="protein sequence ID" value="KAG6525022.1"/>
    <property type="molecule type" value="Genomic_DNA"/>
</dbReference>
<keyword evidence="3" id="KW-0813">Transport</keyword>
<evidence type="ECO:0000256" key="7">
    <source>
        <dbReference type="ARBA" id="ARBA00023136"/>
    </source>
</evidence>
<evidence type="ECO:0000256" key="2">
    <source>
        <dbReference type="ARBA" id="ARBA00007079"/>
    </source>
</evidence>
<proteinExistence type="inferred from homology"/>
<feature type="transmembrane region" description="Helical" evidence="9">
    <location>
        <begin position="199"/>
        <end position="220"/>
    </location>
</feature>
<evidence type="ECO:0008006" key="12">
    <source>
        <dbReference type="Google" id="ProtNLM"/>
    </source>
</evidence>
<evidence type="ECO:0000256" key="8">
    <source>
        <dbReference type="ARBA" id="ARBA00023303"/>
    </source>
</evidence>